<organism evidence="5 6">
    <name type="scientific">Trichoderma semiorbis</name>
    <dbReference type="NCBI Taxonomy" id="1491008"/>
    <lineage>
        <taxon>Eukaryota</taxon>
        <taxon>Fungi</taxon>
        <taxon>Dikarya</taxon>
        <taxon>Ascomycota</taxon>
        <taxon>Pezizomycotina</taxon>
        <taxon>Sordariomycetes</taxon>
        <taxon>Hypocreomycetidae</taxon>
        <taxon>Hypocreales</taxon>
        <taxon>Hypocreaceae</taxon>
        <taxon>Trichoderma</taxon>
    </lineage>
</organism>
<proteinExistence type="inferred from homology"/>
<evidence type="ECO:0000313" key="6">
    <source>
        <dbReference type="Proteomes" id="UP000826573"/>
    </source>
</evidence>
<sequence>MSEVLDYIVYMTYDLHGQWDYNSTFANPGCPTGNCLRSHVNLTETEYALSMITKAGVPTNKIVVGVAGYGRSFGMVNPRCTGPQCLFTGPDSTATPGLCTNTAGYISQAELEELGGSGLAKRASIISWHDDNSDSDIMTYGNGTWVAYMSQDTKASRINRYARLNFADSVEWAIDLVQFVESPEDVENSQNVTAMEESFIAALALSNYDVSEFENYNLTLLATTLIGFDGCDEDKGFDPAIIRSGWQQSWKIMNLRNKEARAGINWNEASAVEYLGPPSKNKDYQRAITGIFKNLATIQPGWFGSLFSKKIAVRCDDPREECTCSNGHERLAYTTNMDAKNGVASINFCPNYFYQHTLDQLITLNANLRLPAEIYADMNNYDSNQGSTWIHELLHIDWVAKAGKYGTDQHISDLTLKFNYGEDDEGNKRYKYFDAYGPALAKALARFAPRYDPITYLPVGTYTIRNADNLSLYALARYV</sequence>
<feature type="domain" description="GH18" evidence="4">
    <location>
        <begin position="1"/>
        <end position="190"/>
    </location>
</feature>
<dbReference type="InterPro" id="IPR053214">
    <property type="entry name" value="LysM12-like"/>
</dbReference>
<dbReference type="Pfam" id="PF00704">
    <property type="entry name" value="Glyco_hydro_18"/>
    <property type="match status" value="1"/>
</dbReference>
<accession>A0A9P8HKX2</accession>
<dbReference type="Gene3D" id="3.40.390.10">
    <property type="entry name" value="Collagenase (Catalytic Domain)"/>
    <property type="match status" value="1"/>
</dbReference>
<reference evidence="5 6" key="1">
    <citation type="submission" date="2021-08" db="EMBL/GenBank/DDBJ databases">
        <title>The highly contiguous genome resource for Trichoderma semiorbis FJ059, a fungal antagonistic to plant pathogens.</title>
        <authorList>
            <person name="Liu T."/>
        </authorList>
    </citation>
    <scope>NUCLEOTIDE SEQUENCE [LARGE SCALE GENOMIC DNA]</scope>
    <source>
        <strain evidence="5 6">FJ059</strain>
    </source>
</reference>
<dbReference type="AlphaFoldDB" id="A0A9P8HKX2"/>
<dbReference type="EMBL" id="JAIMJC010000003">
    <property type="protein sequence ID" value="KAH0528266.1"/>
    <property type="molecule type" value="Genomic_DNA"/>
</dbReference>
<evidence type="ECO:0000259" key="4">
    <source>
        <dbReference type="PROSITE" id="PS51910"/>
    </source>
</evidence>
<keyword evidence="6" id="KW-1185">Reference proteome</keyword>
<dbReference type="PROSITE" id="PS51910">
    <property type="entry name" value="GH18_2"/>
    <property type="match status" value="1"/>
</dbReference>
<evidence type="ECO:0000256" key="2">
    <source>
        <dbReference type="ARBA" id="ARBA00022669"/>
    </source>
</evidence>
<evidence type="ECO:0000313" key="5">
    <source>
        <dbReference type="EMBL" id="KAH0528266.1"/>
    </source>
</evidence>
<dbReference type="PANTHER" id="PTHR47700">
    <property type="entry name" value="V CHITINASE, PUTATIVE (AFU_ORTHOLOGUE AFUA_6G13720)-RELATED"/>
    <property type="match status" value="1"/>
</dbReference>
<dbReference type="GO" id="GO:0008237">
    <property type="term" value="F:metallopeptidase activity"/>
    <property type="evidence" value="ECO:0007669"/>
    <property type="project" value="InterPro"/>
</dbReference>
<evidence type="ECO:0000256" key="3">
    <source>
        <dbReference type="ARBA" id="ARBA00023026"/>
    </source>
</evidence>
<keyword evidence="2" id="KW-0147">Chitin-binding</keyword>
<dbReference type="SUPFAM" id="SSF54556">
    <property type="entry name" value="Chitinase insertion domain"/>
    <property type="match status" value="1"/>
</dbReference>
<comment type="caution">
    <text evidence="5">The sequence shown here is derived from an EMBL/GenBank/DDBJ whole genome shotgun (WGS) entry which is preliminary data.</text>
</comment>
<dbReference type="Gene3D" id="3.10.50.10">
    <property type="match status" value="1"/>
</dbReference>
<dbReference type="PANTHER" id="PTHR47700:SF2">
    <property type="entry name" value="CHITINASE"/>
    <property type="match status" value="1"/>
</dbReference>
<dbReference type="Proteomes" id="UP000826573">
    <property type="component" value="Unassembled WGS sequence"/>
</dbReference>
<dbReference type="GO" id="GO:0005975">
    <property type="term" value="P:carbohydrate metabolic process"/>
    <property type="evidence" value="ECO:0007669"/>
    <property type="project" value="InterPro"/>
</dbReference>
<protein>
    <recommendedName>
        <fullName evidence="4">GH18 domain-containing protein</fullName>
    </recommendedName>
</protein>
<dbReference type="GO" id="GO:0008061">
    <property type="term" value="F:chitin binding"/>
    <property type="evidence" value="ECO:0007669"/>
    <property type="project" value="UniProtKB-KW"/>
</dbReference>
<name>A0A9P8HKX2_9HYPO</name>
<dbReference type="SUPFAM" id="SSF55486">
    <property type="entry name" value="Metalloproteases ('zincins'), catalytic domain"/>
    <property type="match status" value="1"/>
</dbReference>
<comment type="similarity">
    <text evidence="1">Belongs to the glycosyl hydrolase 18 family. Chitinase class V subfamily.</text>
</comment>
<evidence type="ECO:0000256" key="1">
    <source>
        <dbReference type="ARBA" id="ARBA00008682"/>
    </source>
</evidence>
<keyword evidence="3" id="KW-0843">Virulence</keyword>
<gene>
    <name evidence="5" type="ORF">TsFJ059_003151</name>
</gene>
<dbReference type="Gene3D" id="3.20.20.80">
    <property type="entry name" value="Glycosidases"/>
    <property type="match status" value="1"/>
</dbReference>
<dbReference type="SUPFAM" id="SSF51445">
    <property type="entry name" value="(Trans)glycosidases"/>
    <property type="match status" value="1"/>
</dbReference>
<dbReference type="InterPro" id="IPR024079">
    <property type="entry name" value="MetalloPept_cat_dom_sf"/>
</dbReference>
<dbReference type="InterPro" id="IPR029070">
    <property type="entry name" value="Chitinase_insertion_sf"/>
</dbReference>
<dbReference type="InterPro" id="IPR001223">
    <property type="entry name" value="Glyco_hydro18_cat"/>
</dbReference>
<dbReference type="InterPro" id="IPR017853">
    <property type="entry name" value="GH"/>
</dbReference>